<dbReference type="SUPFAM" id="SSF53300">
    <property type="entry name" value="vWA-like"/>
    <property type="match status" value="1"/>
</dbReference>
<dbReference type="Pfam" id="PF00092">
    <property type="entry name" value="VWA"/>
    <property type="match status" value="1"/>
</dbReference>
<feature type="signal peptide" evidence="1">
    <location>
        <begin position="1"/>
        <end position="25"/>
    </location>
</feature>
<proteinExistence type="predicted"/>
<evidence type="ECO:0000313" key="4">
    <source>
        <dbReference type="Proteomes" id="UP001208570"/>
    </source>
</evidence>
<name>A0AAD9JBM4_9ANNE</name>
<feature type="domain" description="VWFA" evidence="2">
    <location>
        <begin position="80"/>
        <end position="160"/>
    </location>
</feature>
<dbReference type="PROSITE" id="PS50234">
    <property type="entry name" value="VWFA"/>
    <property type="match status" value="1"/>
</dbReference>
<dbReference type="EMBL" id="JAODUP010000419">
    <property type="protein sequence ID" value="KAK2150169.1"/>
    <property type="molecule type" value="Genomic_DNA"/>
</dbReference>
<dbReference type="Gene3D" id="3.40.50.410">
    <property type="entry name" value="von Willebrand factor, type A domain"/>
    <property type="match status" value="1"/>
</dbReference>
<dbReference type="PANTHER" id="PTHR24020">
    <property type="entry name" value="COLLAGEN ALPHA"/>
    <property type="match status" value="1"/>
</dbReference>
<dbReference type="InterPro" id="IPR002035">
    <property type="entry name" value="VWF_A"/>
</dbReference>
<dbReference type="InterPro" id="IPR036465">
    <property type="entry name" value="vWFA_dom_sf"/>
</dbReference>
<comment type="caution">
    <text evidence="3">The sequence shown here is derived from an EMBL/GenBank/DDBJ whole genome shotgun (WGS) entry which is preliminary data.</text>
</comment>
<evidence type="ECO:0000313" key="3">
    <source>
        <dbReference type="EMBL" id="KAK2150169.1"/>
    </source>
</evidence>
<gene>
    <name evidence="3" type="ORF">LSH36_419g00029</name>
</gene>
<evidence type="ECO:0000259" key="2">
    <source>
        <dbReference type="PROSITE" id="PS50234"/>
    </source>
</evidence>
<keyword evidence="1" id="KW-0732">Signal</keyword>
<evidence type="ECO:0000256" key="1">
    <source>
        <dbReference type="SAM" id="SignalP"/>
    </source>
</evidence>
<accession>A0AAD9JBM4</accession>
<dbReference type="InterPro" id="IPR050525">
    <property type="entry name" value="ECM_Assembly_Org"/>
</dbReference>
<dbReference type="Proteomes" id="UP001208570">
    <property type="component" value="Unassembled WGS sequence"/>
</dbReference>
<organism evidence="3 4">
    <name type="scientific">Paralvinella palmiformis</name>
    <dbReference type="NCBI Taxonomy" id="53620"/>
    <lineage>
        <taxon>Eukaryota</taxon>
        <taxon>Metazoa</taxon>
        <taxon>Spiralia</taxon>
        <taxon>Lophotrochozoa</taxon>
        <taxon>Annelida</taxon>
        <taxon>Polychaeta</taxon>
        <taxon>Sedentaria</taxon>
        <taxon>Canalipalpata</taxon>
        <taxon>Terebellida</taxon>
        <taxon>Terebelliformia</taxon>
        <taxon>Alvinellidae</taxon>
        <taxon>Paralvinella</taxon>
    </lineage>
</organism>
<sequence>MFFLLNLPFSLMFVVFVVTIHSSKSQGVWTKNVSDQATQVGLVTFASFGELVLPLDKYNGNKSGLLLDLRSAEYYGTGTSNRRDAPDVAVLMTDGMSSLIEADHEARLLREKGVSIVVIGVGSNLNRDLLLAIAESEQNLFLIDDFDSLLEDSSLILGRSCSAVETDFPILLDCPRLSNPIIDEDIFKFECYINYSLPVSNEARFLVQFLHDGVSNDQYSVVLSPPDTSVTLHEYFLRGHMGKYFSHEVVTVYETDNDNNTKYDNVAIDYVYSSLPILCPRDNNKCDLSLKITSIGSVAVYQSQDNGIRRCSYQ</sequence>
<dbReference type="PANTHER" id="PTHR24020:SF20">
    <property type="entry name" value="PH DOMAIN-CONTAINING PROTEIN"/>
    <property type="match status" value="1"/>
</dbReference>
<reference evidence="3" key="1">
    <citation type="journal article" date="2023" name="Mol. Biol. Evol.">
        <title>Third-Generation Sequencing Reveals the Adaptive Role of the Epigenome in Three Deep-Sea Polychaetes.</title>
        <authorList>
            <person name="Perez M."/>
            <person name="Aroh O."/>
            <person name="Sun Y."/>
            <person name="Lan Y."/>
            <person name="Juniper S.K."/>
            <person name="Young C.R."/>
            <person name="Angers B."/>
            <person name="Qian P.Y."/>
        </authorList>
    </citation>
    <scope>NUCLEOTIDE SEQUENCE</scope>
    <source>
        <strain evidence="3">P08H-3</strain>
    </source>
</reference>
<protein>
    <recommendedName>
        <fullName evidence="2">VWFA domain-containing protein</fullName>
    </recommendedName>
</protein>
<keyword evidence="4" id="KW-1185">Reference proteome</keyword>
<feature type="chain" id="PRO_5042077574" description="VWFA domain-containing protein" evidence="1">
    <location>
        <begin position="26"/>
        <end position="314"/>
    </location>
</feature>
<dbReference type="AlphaFoldDB" id="A0AAD9JBM4"/>